<sequence>MSERRGTGIGRCPCGRGESYEHCCGRMHAGEPAPTAERLMRARYSAFALGAAEYLLHSWDPATRPRSMDLDDSIVWKRLFIERAEAGGPFDAEGFVTFTAVGSTPDGRFEQRERSRFTRDDDGRWVYTDGAEP</sequence>
<dbReference type="SUPFAM" id="SSF54427">
    <property type="entry name" value="NTF2-like"/>
    <property type="match status" value="1"/>
</dbReference>
<evidence type="ECO:0000313" key="3">
    <source>
        <dbReference type="EMBL" id="QBE47775.1"/>
    </source>
</evidence>
<feature type="domain" description="YchJ-like middle NTF2-like" evidence="2">
    <location>
        <begin position="35"/>
        <end position="130"/>
    </location>
</feature>
<proteinExistence type="predicted"/>
<dbReference type="InterPro" id="IPR032710">
    <property type="entry name" value="NTF2-like_dom_sf"/>
</dbReference>
<keyword evidence="4" id="KW-1185">Reference proteome</keyword>
<dbReference type="InterPro" id="IPR048469">
    <property type="entry name" value="YchJ-like_M"/>
</dbReference>
<accession>A0A4P6KBV1</accession>
<name>A0A4P6KBV1_9MICO</name>
<dbReference type="AlphaFoldDB" id="A0A4P6KBV1"/>
<dbReference type="KEGG" id="ltr:EVS81_02120"/>
<dbReference type="Proteomes" id="UP000289260">
    <property type="component" value="Chromosome"/>
</dbReference>
<dbReference type="Pfam" id="PF17775">
    <property type="entry name" value="YchJ_M-like"/>
    <property type="match status" value="1"/>
</dbReference>
<dbReference type="Gene3D" id="3.10.450.50">
    <property type="match status" value="1"/>
</dbReference>
<organism evidence="3 4">
    <name type="scientific">Leucobacter triazinivorans</name>
    <dbReference type="NCBI Taxonomy" id="1784719"/>
    <lineage>
        <taxon>Bacteria</taxon>
        <taxon>Bacillati</taxon>
        <taxon>Actinomycetota</taxon>
        <taxon>Actinomycetes</taxon>
        <taxon>Micrococcales</taxon>
        <taxon>Microbacteriaceae</taxon>
        <taxon>Leucobacter</taxon>
    </lineage>
</organism>
<evidence type="ECO:0000256" key="1">
    <source>
        <dbReference type="SAM" id="MobiDB-lite"/>
    </source>
</evidence>
<feature type="region of interest" description="Disordered" evidence="1">
    <location>
        <begin position="106"/>
        <end position="133"/>
    </location>
</feature>
<reference evidence="3 4" key="1">
    <citation type="submission" date="2019-02" db="EMBL/GenBank/DDBJ databases">
        <authorList>
            <person name="Sun L."/>
            <person name="Pan D."/>
            <person name="Wu X."/>
        </authorList>
    </citation>
    <scope>NUCLEOTIDE SEQUENCE [LARGE SCALE GENOMIC DNA]</scope>
    <source>
        <strain evidence="3 4">JW-1</strain>
    </source>
</reference>
<evidence type="ECO:0000313" key="4">
    <source>
        <dbReference type="Proteomes" id="UP000289260"/>
    </source>
</evidence>
<dbReference type="EMBL" id="CP035806">
    <property type="protein sequence ID" value="QBE47775.1"/>
    <property type="molecule type" value="Genomic_DNA"/>
</dbReference>
<evidence type="ECO:0000259" key="2">
    <source>
        <dbReference type="Pfam" id="PF17775"/>
    </source>
</evidence>
<feature type="compositionally biased region" description="Basic and acidic residues" evidence="1">
    <location>
        <begin position="107"/>
        <end position="124"/>
    </location>
</feature>
<dbReference type="OrthoDB" id="21421at2"/>
<protein>
    <submittedName>
        <fullName evidence="3">Zinc chelation protein SecC</fullName>
    </submittedName>
</protein>
<gene>
    <name evidence="3" type="ORF">EVS81_02120</name>
</gene>